<dbReference type="InterPro" id="IPR045851">
    <property type="entry name" value="AMP-bd_C_sf"/>
</dbReference>
<evidence type="ECO:0000313" key="6">
    <source>
        <dbReference type="EMBL" id="KAJ9610086.1"/>
    </source>
</evidence>
<dbReference type="PANTHER" id="PTHR45527">
    <property type="entry name" value="NONRIBOSOMAL PEPTIDE SYNTHETASE"/>
    <property type="match status" value="1"/>
</dbReference>
<evidence type="ECO:0000256" key="4">
    <source>
        <dbReference type="ARBA" id="ARBA00029454"/>
    </source>
</evidence>
<feature type="domain" description="Carrier" evidence="5">
    <location>
        <begin position="1"/>
        <end position="76"/>
    </location>
</feature>
<dbReference type="GO" id="GO:0016874">
    <property type="term" value="F:ligase activity"/>
    <property type="evidence" value="ECO:0007669"/>
    <property type="project" value="UniProtKB-KW"/>
</dbReference>
<dbReference type="PROSITE" id="PS50075">
    <property type="entry name" value="CARRIER"/>
    <property type="match status" value="2"/>
</dbReference>
<dbReference type="Pfam" id="PF00550">
    <property type="entry name" value="PP-binding"/>
    <property type="match status" value="2"/>
</dbReference>
<dbReference type="InterPro" id="IPR006162">
    <property type="entry name" value="Ppantetheine_attach_site"/>
</dbReference>
<dbReference type="Gene3D" id="3.30.559.30">
    <property type="entry name" value="Nonribosomal peptide synthetase, condensation domain"/>
    <property type="match status" value="2"/>
</dbReference>
<feature type="domain" description="Carrier" evidence="5">
    <location>
        <begin position="1019"/>
        <end position="1097"/>
    </location>
</feature>
<dbReference type="Gene3D" id="1.10.1200.10">
    <property type="entry name" value="ACP-like"/>
    <property type="match status" value="2"/>
</dbReference>
<dbReference type="Pfam" id="PF00501">
    <property type="entry name" value="AMP-binding"/>
    <property type="match status" value="1"/>
</dbReference>
<evidence type="ECO:0000256" key="1">
    <source>
        <dbReference type="ARBA" id="ARBA00022450"/>
    </source>
</evidence>
<keyword evidence="2" id="KW-0597">Phosphoprotein</keyword>
<accession>A0AA38XB30</accession>
<gene>
    <name evidence="6" type="ORF">H2204_015489</name>
</gene>
<dbReference type="PANTHER" id="PTHR45527:SF11">
    <property type="entry name" value="NONRIBOSOMAL PEPTIDE SYNTHETASE 5"/>
    <property type="match status" value="1"/>
</dbReference>
<reference evidence="6" key="1">
    <citation type="submission" date="2022-10" db="EMBL/GenBank/DDBJ databases">
        <title>Culturing micro-colonial fungi from biological soil crusts in the Mojave desert and describing Neophaeococcomyces mojavensis, and introducing the new genera and species Taxawa tesnikishii.</title>
        <authorList>
            <person name="Kurbessoian T."/>
            <person name="Stajich J.E."/>
        </authorList>
    </citation>
    <scope>NUCLEOTIDE SEQUENCE</scope>
    <source>
        <strain evidence="6">TK_35</strain>
    </source>
</reference>
<dbReference type="InterPro" id="IPR000873">
    <property type="entry name" value="AMP-dep_synth/lig_dom"/>
</dbReference>
<dbReference type="GO" id="GO:0031177">
    <property type="term" value="F:phosphopantetheine binding"/>
    <property type="evidence" value="ECO:0007669"/>
    <property type="project" value="TreeGrafter"/>
</dbReference>
<proteinExistence type="inferred from homology"/>
<name>A0AA38XB30_9EURO</name>
<dbReference type="PROSITE" id="PS00012">
    <property type="entry name" value="PHOSPHOPANTETHEINE"/>
    <property type="match status" value="1"/>
</dbReference>
<dbReference type="SUPFAM" id="SSF52777">
    <property type="entry name" value="CoA-dependent acyltransferases"/>
    <property type="match status" value="4"/>
</dbReference>
<dbReference type="Proteomes" id="UP001172681">
    <property type="component" value="Unassembled WGS sequence"/>
</dbReference>
<protein>
    <recommendedName>
        <fullName evidence="5">Carrier domain-containing protein</fullName>
    </recommendedName>
</protein>
<keyword evidence="7" id="KW-1185">Reference proteome</keyword>
<evidence type="ECO:0000313" key="7">
    <source>
        <dbReference type="Proteomes" id="UP001172681"/>
    </source>
</evidence>
<dbReference type="GO" id="GO:0044550">
    <property type="term" value="P:secondary metabolite biosynthetic process"/>
    <property type="evidence" value="ECO:0007669"/>
    <property type="project" value="TreeGrafter"/>
</dbReference>
<dbReference type="Gene3D" id="3.40.50.12780">
    <property type="entry name" value="N-terminal domain of ligase-like"/>
    <property type="match status" value="1"/>
</dbReference>
<dbReference type="GO" id="GO:0005737">
    <property type="term" value="C:cytoplasm"/>
    <property type="evidence" value="ECO:0007669"/>
    <property type="project" value="TreeGrafter"/>
</dbReference>
<evidence type="ECO:0000256" key="2">
    <source>
        <dbReference type="ARBA" id="ARBA00022553"/>
    </source>
</evidence>
<dbReference type="Pfam" id="PF00668">
    <property type="entry name" value="Condensation"/>
    <property type="match status" value="2"/>
</dbReference>
<dbReference type="InterPro" id="IPR009081">
    <property type="entry name" value="PP-bd_ACP"/>
</dbReference>
<dbReference type="InterPro" id="IPR042099">
    <property type="entry name" value="ANL_N_sf"/>
</dbReference>
<keyword evidence="1" id="KW-0596">Phosphopantetheine</keyword>
<dbReference type="Gene3D" id="3.30.300.30">
    <property type="match status" value="1"/>
</dbReference>
<dbReference type="InterPro" id="IPR001242">
    <property type="entry name" value="Condensation_dom"/>
</dbReference>
<comment type="caution">
    <text evidence="6">The sequence shown here is derived from an EMBL/GenBank/DDBJ whole genome shotgun (WGS) entry which is preliminary data.</text>
</comment>
<dbReference type="GO" id="GO:0043041">
    <property type="term" value="P:amino acid activation for nonribosomal peptide biosynthetic process"/>
    <property type="evidence" value="ECO:0007669"/>
    <property type="project" value="TreeGrafter"/>
</dbReference>
<dbReference type="InterPro" id="IPR020845">
    <property type="entry name" value="AMP-binding_CS"/>
</dbReference>
<dbReference type="InterPro" id="IPR023213">
    <property type="entry name" value="CAT-like_dom_sf"/>
</dbReference>
<dbReference type="SUPFAM" id="SSF47336">
    <property type="entry name" value="ACP-like"/>
    <property type="match status" value="2"/>
</dbReference>
<sequence length="1557" mass="172131">MIVTLESQMLTLVAERLGVQPASLDLNQSFTKAGGNSLSALVLSHACKDAGIKISVRDILQAPSLEHLIQLAASRTSNGTPGPANNVHLQTPEGILCEHYPATEMQMSLIRGSYEKSHWNIIYHRQDCSAADLPRLKKAWQTVIGREEMFHADLQLRRESSFWVRTCRPFSWADVLVQSHFDIEKEILKPPVFTGIGYAFKAISTKQPSDGFNDACVLFQVHHALLDGYSMEQLLHKVAQAMTGLTPAPSSSILDFLARREAYVLEHQSEAVQYWKSQKDIILKSATQLALALPEQLDKISGPESFFVNEIYTLSLGHTKEQIAAFVQKHNITEAALYQGAWGLAMSLLTDSDFVAFGVAMSGRAIPIPGALDVIGSLATMIPLFMEVNQDLTSIEYLRYILLRIAELASVEWALPEGCYDRHVSSILALQFNQDIPGIPKRDATVWKSRMNTEIPISITIENEGMVNFQYLPKYYSRDTIELISVIFQRMLASLLKPTHTVAMCLLEAVSLEEQSFLRRVGNCGSSLSTYASVQDSLVSLFRRTAARYPQATAAQRADKSITYRELDLASDRVSLELSGVVQPGDVVCLYADQSVAWLKGIYGVLKCGATYCPMNPNLSASLLESNFQTSGAQVFLVPSQKQKGLTLAGCSYYFAVDELLSRSKEQGSAGTLERHIDPGSGAYLCFTSGSTGIPKGVLCTHRGLVAFQRDLEVRLFARPGWKIAQTMSVSFDGSIHEIFSALSYGATLLLPGDCDPFGHLAEADAAIFTPSVAKVLRPGDCNSLKTVYLVGERVTQEVCDRWASEKALYNMYGPTEATCGATIKRLQPHTKVTIGSPNSSTRVYILDRHRRLTVPGWIGEVCLAGVQVSKGYIGLPEATQEKFITDPVCTGLGEYVYCTGDLGYWTKSGEVILLGRTDRQIKLRGFRVDMDDVEVRIAGLPQVSAAAVAQKDDYLIVMVQPKTVSIPKLRSLMAEILPTHAIPRFAVAVESFPLTKAGKLDYTKIHDVDRCSADTACNSMNDMELKVAEVWREILELKHSAKLDPESQFSSLGGHSLRQLRLSTGLSQTFSCRFPLSLVIKNQKLCEQARLIPTLDKVPSEPEHIAETSSNPPESLSPVEVWWTDHYNRAACTTSFNVSFACELPPEIDSCRLVSSWNTVLIRHSILRSRYTQYSASRNIMRSWNSTHPQAQYMGCIDVASEINRPFDIERDHLIRVLISPSHMLVVASHIICDLIAMRILLEEVGGTYNGHPPLHCSLPYPGGKLAETLISPDDEAFWVNSLRGSPESLGRRCFTTTKNSRNRNTGSSIIMKLPMDTVHATNTVLRDSSSSITKHQFAIAAVAIALQHAEPSIDITVGGPYMNRQCEFDMCTVGLYLQPIPIRVKFPTEAKKLEAAHTYASVVQSASQAAISHIMPWNELQRVWTTKVASADQPMFEVMVTFHEKSTGLALPLEGSESLFTWAEGSKFPLMCEFLETDKDSIVLRLEYDDHILSRKAVFSIGSKISRALPLLYGNFSLADIRGELALLSAASTSEGLHASMDGSKEYFMKRISEL</sequence>
<dbReference type="CDD" id="cd19537">
    <property type="entry name" value="C_NRPS-like"/>
    <property type="match status" value="1"/>
</dbReference>
<comment type="similarity">
    <text evidence="4">Belongs to the NRP synthetase family.</text>
</comment>
<dbReference type="PROSITE" id="PS00455">
    <property type="entry name" value="AMP_BINDING"/>
    <property type="match status" value="1"/>
</dbReference>
<dbReference type="Gene3D" id="3.30.559.10">
    <property type="entry name" value="Chloramphenicol acetyltransferase-like domain"/>
    <property type="match status" value="2"/>
</dbReference>
<evidence type="ECO:0000256" key="3">
    <source>
        <dbReference type="ARBA" id="ARBA00022598"/>
    </source>
</evidence>
<dbReference type="EMBL" id="JAPDRN010000251">
    <property type="protein sequence ID" value="KAJ9610086.1"/>
    <property type="molecule type" value="Genomic_DNA"/>
</dbReference>
<keyword evidence="3" id="KW-0436">Ligase</keyword>
<dbReference type="SUPFAM" id="SSF56801">
    <property type="entry name" value="Acetyl-CoA synthetase-like"/>
    <property type="match status" value="1"/>
</dbReference>
<dbReference type="InterPro" id="IPR036736">
    <property type="entry name" value="ACP-like_sf"/>
</dbReference>
<organism evidence="6 7">
    <name type="scientific">Knufia peltigerae</name>
    <dbReference type="NCBI Taxonomy" id="1002370"/>
    <lineage>
        <taxon>Eukaryota</taxon>
        <taxon>Fungi</taxon>
        <taxon>Dikarya</taxon>
        <taxon>Ascomycota</taxon>
        <taxon>Pezizomycotina</taxon>
        <taxon>Eurotiomycetes</taxon>
        <taxon>Chaetothyriomycetidae</taxon>
        <taxon>Chaetothyriales</taxon>
        <taxon>Trichomeriaceae</taxon>
        <taxon>Knufia</taxon>
    </lineage>
</organism>
<evidence type="ECO:0000259" key="5">
    <source>
        <dbReference type="PROSITE" id="PS50075"/>
    </source>
</evidence>